<dbReference type="EMBL" id="VULR01000014">
    <property type="protein sequence ID" value="MSS43985.1"/>
    <property type="molecule type" value="Genomic_DNA"/>
</dbReference>
<keyword evidence="1" id="KW-0418">Kinase</keyword>
<comment type="caution">
    <text evidence="1">The sequence shown here is derived from an EMBL/GenBank/DDBJ whole genome shotgun (WGS) entry which is preliminary data.</text>
</comment>
<dbReference type="OrthoDB" id="1634477at2"/>
<protein>
    <submittedName>
        <fullName evidence="1">Sensor histidine kinase</fullName>
    </submittedName>
</protein>
<accession>A0A844FJD8</accession>
<evidence type="ECO:0000313" key="1">
    <source>
        <dbReference type="EMBL" id="MSS43985.1"/>
    </source>
</evidence>
<dbReference type="Proteomes" id="UP000462760">
    <property type="component" value="Unassembled WGS sequence"/>
</dbReference>
<proteinExistence type="predicted"/>
<gene>
    <name evidence="1" type="ORF">FYJ27_09635</name>
</gene>
<organism evidence="1 2">
    <name type="scientific">Anaerosalibacter bizertensis</name>
    <dbReference type="NCBI Taxonomy" id="932217"/>
    <lineage>
        <taxon>Bacteria</taxon>
        <taxon>Bacillati</taxon>
        <taxon>Bacillota</taxon>
        <taxon>Tissierellia</taxon>
        <taxon>Tissierellales</taxon>
        <taxon>Sporanaerobacteraceae</taxon>
        <taxon>Anaerosalibacter</taxon>
    </lineage>
</organism>
<dbReference type="AlphaFoldDB" id="A0A844FJD8"/>
<dbReference type="GO" id="GO:0016301">
    <property type="term" value="F:kinase activity"/>
    <property type="evidence" value="ECO:0007669"/>
    <property type="project" value="UniProtKB-KW"/>
</dbReference>
<name>A0A844FJD8_9FIRM</name>
<keyword evidence="1" id="KW-0808">Transferase</keyword>
<sequence length="71" mass="8323">MESECYISLKIFCYKNYLSAVMKNPYMHELTKVGNELIINKMNKLYHGYGLKSVRTAVGLATLFWTEFYLT</sequence>
<evidence type="ECO:0000313" key="2">
    <source>
        <dbReference type="Proteomes" id="UP000462760"/>
    </source>
</evidence>
<reference evidence="1 2" key="1">
    <citation type="submission" date="2019-08" db="EMBL/GenBank/DDBJ databases">
        <title>In-depth cultivation of the pig gut microbiome towards novel bacterial diversity and tailored functional studies.</title>
        <authorList>
            <person name="Wylensek D."/>
            <person name="Hitch T.C.A."/>
            <person name="Clavel T."/>
        </authorList>
    </citation>
    <scope>NUCLEOTIDE SEQUENCE [LARGE SCALE GENOMIC DNA]</scope>
    <source>
        <strain evidence="1 2">Med78-601-WT-4W-RMD-3</strain>
    </source>
</reference>